<dbReference type="InterPro" id="IPR002577">
    <property type="entry name" value="HTH_HxlR"/>
</dbReference>
<name>A0ABW0LTS6_9BACL</name>
<keyword evidence="3" id="KW-1185">Reference proteome</keyword>
<organism evidence="2 3">
    <name type="scientific">Cohnella suwonensis</name>
    <dbReference type="NCBI Taxonomy" id="696072"/>
    <lineage>
        <taxon>Bacteria</taxon>
        <taxon>Bacillati</taxon>
        <taxon>Bacillota</taxon>
        <taxon>Bacilli</taxon>
        <taxon>Bacillales</taxon>
        <taxon>Paenibacillaceae</taxon>
        <taxon>Cohnella</taxon>
    </lineage>
</organism>
<feature type="domain" description="HTH hxlR-type" evidence="1">
    <location>
        <begin position="1"/>
        <end position="40"/>
    </location>
</feature>
<sequence>MESSSFVQRMILPLIPPKVEYVMTRFGETLMEPLNEYNGA</sequence>
<dbReference type="PROSITE" id="PS51118">
    <property type="entry name" value="HTH_HXLR"/>
    <property type="match status" value="1"/>
</dbReference>
<reference evidence="3" key="1">
    <citation type="journal article" date="2019" name="Int. J. Syst. Evol. Microbiol.">
        <title>The Global Catalogue of Microorganisms (GCM) 10K type strain sequencing project: providing services to taxonomists for standard genome sequencing and annotation.</title>
        <authorList>
            <consortium name="The Broad Institute Genomics Platform"/>
            <consortium name="The Broad Institute Genome Sequencing Center for Infectious Disease"/>
            <person name="Wu L."/>
            <person name="Ma J."/>
        </authorList>
    </citation>
    <scope>NUCLEOTIDE SEQUENCE [LARGE SCALE GENOMIC DNA]</scope>
    <source>
        <strain evidence="3">CCUG 57113</strain>
    </source>
</reference>
<dbReference type="EMBL" id="JBHSMH010000007">
    <property type="protein sequence ID" value="MFC5468202.1"/>
    <property type="molecule type" value="Genomic_DNA"/>
</dbReference>
<evidence type="ECO:0000313" key="3">
    <source>
        <dbReference type="Proteomes" id="UP001596105"/>
    </source>
</evidence>
<proteinExistence type="predicted"/>
<evidence type="ECO:0000313" key="2">
    <source>
        <dbReference type="EMBL" id="MFC5468202.1"/>
    </source>
</evidence>
<dbReference type="Pfam" id="PF01638">
    <property type="entry name" value="HxlR"/>
    <property type="match status" value="1"/>
</dbReference>
<dbReference type="Proteomes" id="UP001596105">
    <property type="component" value="Unassembled WGS sequence"/>
</dbReference>
<accession>A0ABW0LTS6</accession>
<dbReference type="RefSeq" id="WP_378081467.1">
    <property type="nucleotide sequence ID" value="NZ_JBHSMH010000007.1"/>
</dbReference>
<dbReference type="SUPFAM" id="SSF46785">
    <property type="entry name" value="Winged helix' DNA-binding domain"/>
    <property type="match status" value="1"/>
</dbReference>
<evidence type="ECO:0000259" key="1">
    <source>
        <dbReference type="PROSITE" id="PS51118"/>
    </source>
</evidence>
<dbReference type="InterPro" id="IPR036390">
    <property type="entry name" value="WH_DNA-bd_sf"/>
</dbReference>
<gene>
    <name evidence="2" type="ORF">ACFPPD_05680</name>
</gene>
<comment type="caution">
    <text evidence="2">The sequence shown here is derived from an EMBL/GenBank/DDBJ whole genome shotgun (WGS) entry which is preliminary data.</text>
</comment>
<protein>
    <submittedName>
        <fullName evidence="2">Winged helix-turn-helix transcriptional regulator</fullName>
    </submittedName>
</protein>